<dbReference type="EMBL" id="SSTE01000699">
    <property type="protein sequence ID" value="KAA0067178.1"/>
    <property type="molecule type" value="Genomic_DNA"/>
</dbReference>
<feature type="compositionally biased region" description="Basic and acidic residues" evidence="1">
    <location>
        <begin position="70"/>
        <end position="83"/>
    </location>
</feature>
<evidence type="ECO:0000313" key="4">
    <source>
        <dbReference type="Proteomes" id="UP000321393"/>
    </source>
</evidence>
<sequence length="83" mass="9650">MFVGFSPHLELSEKMLWDRIFVKGLKKDRQGFIKAFKLAIQVEALHLTVDMSFHEDDDLLKTLRKGPSAEQKRKAEQQHTDVP</sequence>
<proteinExistence type="predicted"/>
<accession>A0A5A7VHG5</accession>
<comment type="caution">
    <text evidence="2">The sequence shown here is derived from an EMBL/GenBank/DDBJ whole genome shotgun (WGS) entry which is preliminary data.</text>
</comment>
<name>A0A5A7VHG5_CUCMM</name>
<keyword evidence="2" id="KW-0378">Hydrolase</keyword>
<dbReference type="GO" id="GO:0008233">
    <property type="term" value="F:peptidase activity"/>
    <property type="evidence" value="ECO:0007669"/>
    <property type="project" value="UniProtKB-KW"/>
</dbReference>
<protein>
    <submittedName>
        <fullName evidence="2">Gag protease polyprotein</fullName>
    </submittedName>
</protein>
<organism evidence="2 4">
    <name type="scientific">Cucumis melo var. makuwa</name>
    <name type="common">Oriental melon</name>
    <dbReference type="NCBI Taxonomy" id="1194695"/>
    <lineage>
        <taxon>Eukaryota</taxon>
        <taxon>Viridiplantae</taxon>
        <taxon>Streptophyta</taxon>
        <taxon>Embryophyta</taxon>
        <taxon>Tracheophyta</taxon>
        <taxon>Spermatophyta</taxon>
        <taxon>Magnoliopsida</taxon>
        <taxon>eudicotyledons</taxon>
        <taxon>Gunneridae</taxon>
        <taxon>Pentapetalae</taxon>
        <taxon>rosids</taxon>
        <taxon>fabids</taxon>
        <taxon>Cucurbitales</taxon>
        <taxon>Cucurbitaceae</taxon>
        <taxon>Benincaseae</taxon>
        <taxon>Cucumis</taxon>
    </lineage>
</organism>
<dbReference type="GO" id="GO:0006508">
    <property type="term" value="P:proteolysis"/>
    <property type="evidence" value="ECO:0007669"/>
    <property type="project" value="UniProtKB-KW"/>
</dbReference>
<dbReference type="Proteomes" id="UP000321393">
    <property type="component" value="Unassembled WGS sequence"/>
</dbReference>
<dbReference type="AlphaFoldDB" id="A0A5A7VHG5"/>
<keyword evidence="2" id="KW-0645">Protease</keyword>
<gene>
    <name evidence="3" type="ORF">E5676_scaffold1567G00380</name>
    <name evidence="2" type="ORF">E6C27_scaffold38G002580</name>
</gene>
<evidence type="ECO:0000313" key="2">
    <source>
        <dbReference type="EMBL" id="KAA0067178.1"/>
    </source>
</evidence>
<feature type="region of interest" description="Disordered" evidence="1">
    <location>
        <begin position="64"/>
        <end position="83"/>
    </location>
</feature>
<dbReference type="EMBL" id="SSTD01003575">
    <property type="protein sequence ID" value="TYK26026.1"/>
    <property type="molecule type" value="Genomic_DNA"/>
</dbReference>
<evidence type="ECO:0000313" key="5">
    <source>
        <dbReference type="Proteomes" id="UP000321947"/>
    </source>
</evidence>
<evidence type="ECO:0000256" key="1">
    <source>
        <dbReference type="SAM" id="MobiDB-lite"/>
    </source>
</evidence>
<dbReference type="Proteomes" id="UP000321947">
    <property type="component" value="Unassembled WGS sequence"/>
</dbReference>
<evidence type="ECO:0000313" key="3">
    <source>
        <dbReference type="EMBL" id="TYK26026.1"/>
    </source>
</evidence>
<reference evidence="4 5" key="1">
    <citation type="submission" date="2019-08" db="EMBL/GenBank/DDBJ databases">
        <title>Draft genome sequences of two oriental melons (Cucumis melo L. var makuwa).</title>
        <authorList>
            <person name="Kwon S.-Y."/>
        </authorList>
    </citation>
    <scope>NUCLEOTIDE SEQUENCE [LARGE SCALE GENOMIC DNA]</scope>
    <source>
        <strain evidence="5">cv. Chang Bougi</strain>
        <strain evidence="4">cv. SW 3</strain>
        <tissue evidence="2">Leaf</tissue>
    </source>
</reference>